<reference evidence="1 2" key="1">
    <citation type="submission" date="2021-07" db="EMBL/GenBank/DDBJ databases">
        <title>Actinomadura sp. PM05-2 isolated from lichen.</title>
        <authorList>
            <person name="Somphong A."/>
            <person name="Phongsopitanun W."/>
            <person name="Tanasupawat S."/>
            <person name="Peongsungnone V."/>
        </authorList>
    </citation>
    <scope>NUCLEOTIDE SEQUENCE [LARGE SCALE GENOMIC DNA]</scope>
    <source>
        <strain evidence="1 2">PM05-2</strain>
    </source>
</reference>
<name>A0ABS7FRI3_9ACTN</name>
<comment type="caution">
    <text evidence="1">The sequence shown here is derived from an EMBL/GenBank/DDBJ whole genome shotgun (WGS) entry which is preliminary data.</text>
</comment>
<evidence type="ECO:0000313" key="1">
    <source>
        <dbReference type="EMBL" id="MBW8482992.1"/>
    </source>
</evidence>
<organism evidence="1 2">
    <name type="scientific">Actinomadura parmotrematis</name>
    <dbReference type="NCBI Taxonomy" id="2864039"/>
    <lineage>
        <taxon>Bacteria</taxon>
        <taxon>Bacillati</taxon>
        <taxon>Actinomycetota</taxon>
        <taxon>Actinomycetes</taxon>
        <taxon>Streptosporangiales</taxon>
        <taxon>Thermomonosporaceae</taxon>
        <taxon>Actinomadura</taxon>
    </lineage>
</organism>
<dbReference type="Pfam" id="PF18977">
    <property type="entry name" value="DUF5713"/>
    <property type="match status" value="1"/>
</dbReference>
<dbReference type="RefSeq" id="WP_220165902.1">
    <property type="nucleotide sequence ID" value="NZ_JAIBOA010000006.1"/>
</dbReference>
<keyword evidence="2" id="KW-1185">Reference proteome</keyword>
<evidence type="ECO:0008006" key="3">
    <source>
        <dbReference type="Google" id="ProtNLM"/>
    </source>
</evidence>
<evidence type="ECO:0000313" key="2">
    <source>
        <dbReference type="Proteomes" id="UP000774570"/>
    </source>
</evidence>
<proteinExistence type="predicted"/>
<sequence length="113" mass="12525">MAPTNPRITGHAFLTGMYADGHFPDHLIDKAVAILLRLCERVEQERPADLAALYLLTHDATDELNDLQDEFYEAGSELETVARDLLAGDFAFVADAYGFPGADIEELVATRDW</sequence>
<protein>
    <recommendedName>
        <fullName evidence="3">MafI family immunity protein</fullName>
    </recommendedName>
</protein>
<accession>A0ABS7FRI3</accession>
<dbReference type="EMBL" id="JAIBOA010000006">
    <property type="protein sequence ID" value="MBW8482992.1"/>
    <property type="molecule type" value="Genomic_DNA"/>
</dbReference>
<dbReference type="Proteomes" id="UP000774570">
    <property type="component" value="Unassembled WGS sequence"/>
</dbReference>
<dbReference type="InterPro" id="IPR043767">
    <property type="entry name" value="DUF5713"/>
</dbReference>
<gene>
    <name evidence="1" type="ORF">K1Y72_11475</name>
</gene>